<evidence type="ECO:0000259" key="8">
    <source>
        <dbReference type="Pfam" id="PF05199"/>
    </source>
</evidence>
<dbReference type="SUPFAM" id="SSF54373">
    <property type="entry name" value="FAD-linked reductases, C-terminal domain"/>
    <property type="match status" value="1"/>
</dbReference>
<evidence type="ECO:0000259" key="7">
    <source>
        <dbReference type="Pfam" id="PF00732"/>
    </source>
</evidence>
<dbReference type="GO" id="GO:0016614">
    <property type="term" value="F:oxidoreductase activity, acting on CH-OH group of donors"/>
    <property type="evidence" value="ECO:0007669"/>
    <property type="project" value="InterPro"/>
</dbReference>
<dbReference type="STRING" id="642227.HA49_12285"/>
<dbReference type="PANTHER" id="PTHR42784:SF1">
    <property type="entry name" value="PYRANOSE 2-OXIDASE"/>
    <property type="match status" value="1"/>
</dbReference>
<dbReference type="EMBL" id="JPKR02000003">
    <property type="protein sequence ID" value="KGD72982.1"/>
    <property type="molecule type" value="Genomic_DNA"/>
</dbReference>
<dbReference type="InterPro" id="IPR051473">
    <property type="entry name" value="P2Ox-like"/>
</dbReference>
<dbReference type="RefSeq" id="WP_038020640.1">
    <property type="nucleotide sequence ID" value="NZ_JPKR02000003.1"/>
</dbReference>
<reference evidence="9" key="1">
    <citation type="submission" date="2014-12" db="EMBL/GenBank/DDBJ databases">
        <title>The draft genome of the Tatumella morbirosei type strain, LMG23360T isolated from pineapple rot.</title>
        <authorList>
            <person name="Smits T.H."/>
            <person name="Palmer M."/>
            <person name="Venter S.N."/>
            <person name="Duffy B."/>
            <person name="Steenkamp E.T."/>
            <person name="Chan W.Y."/>
            <person name="Coutinho T.A."/>
            <person name="Coetzee M.P."/>
            <person name="De Maayer P."/>
        </authorList>
    </citation>
    <scope>NUCLEOTIDE SEQUENCE [LARGE SCALE GENOMIC DNA]</scope>
    <source>
        <strain evidence="9">LMG 23360</strain>
    </source>
</reference>
<proteinExistence type="inferred from homology"/>
<name>A0A095T8D8_9GAMM</name>
<comment type="caution">
    <text evidence="9">The sequence shown here is derived from an EMBL/GenBank/DDBJ whole genome shotgun (WGS) entry which is preliminary data.</text>
</comment>
<evidence type="ECO:0000256" key="5">
    <source>
        <dbReference type="ARBA" id="ARBA00023002"/>
    </source>
</evidence>
<dbReference type="eggNOG" id="COG2303">
    <property type="taxonomic scope" value="Bacteria"/>
</dbReference>
<comment type="similarity">
    <text evidence="2">Belongs to the GMC oxidoreductase family.</text>
</comment>
<comment type="cofactor">
    <cofactor evidence="1">
        <name>FAD</name>
        <dbReference type="ChEBI" id="CHEBI:57692"/>
    </cofactor>
</comment>
<evidence type="ECO:0000256" key="1">
    <source>
        <dbReference type="ARBA" id="ARBA00001974"/>
    </source>
</evidence>
<evidence type="ECO:0000256" key="6">
    <source>
        <dbReference type="SAM" id="MobiDB-lite"/>
    </source>
</evidence>
<dbReference type="OrthoDB" id="9787779at2"/>
<keyword evidence="10" id="KW-1185">Reference proteome</keyword>
<evidence type="ECO:0000256" key="4">
    <source>
        <dbReference type="ARBA" id="ARBA00022827"/>
    </source>
</evidence>
<accession>A0A095T8D8</accession>
<feature type="domain" description="Glucose-methanol-choline oxidoreductase N-terminal" evidence="7">
    <location>
        <begin position="236"/>
        <end position="314"/>
    </location>
</feature>
<feature type="region of interest" description="Disordered" evidence="6">
    <location>
        <begin position="148"/>
        <end position="168"/>
    </location>
</feature>
<dbReference type="SUPFAM" id="SSF51905">
    <property type="entry name" value="FAD/NAD(P)-binding domain"/>
    <property type="match status" value="1"/>
</dbReference>
<dbReference type="PANTHER" id="PTHR42784">
    <property type="entry name" value="PYRANOSE 2-OXIDASE"/>
    <property type="match status" value="1"/>
</dbReference>
<organism evidence="9 10">
    <name type="scientific">Tatumella morbirosei</name>
    <dbReference type="NCBI Taxonomy" id="642227"/>
    <lineage>
        <taxon>Bacteria</taxon>
        <taxon>Pseudomonadati</taxon>
        <taxon>Pseudomonadota</taxon>
        <taxon>Gammaproteobacteria</taxon>
        <taxon>Enterobacterales</taxon>
        <taxon>Erwiniaceae</taxon>
        <taxon>Tatumella</taxon>
    </lineage>
</organism>
<dbReference type="InterPro" id="IPR036188">
    <property type="entry name" value="FAD/NAD-bd_sf"/>
</dbReference>
<dbReference type="Proteomes" id="UP000029577">
    <property type="component" value="Unassembled WGS sequence"/>
</dbReference>
<protein>
    <submittedName>
        <fullName evidence="9">Choline dehydrogenase</fullName>
    </submittedName>
</protein>
<evidence type="ECO:0000313" key="10">
    <source>
        <dbReference type="Proteomes" id="UP000029577"/>
    </source>
</evidence>
<keyword evidence="5" id="KW-0560">Oxidoreductase</keyword>
<keyword evidence="3" id="KW-0285">Flavoprotein</keyword>
<dbReference type="Pfam" id="PF05199">
    <property type="entry name" value="GMC_oxred_C"/>
    <property type="match status" value="1"/>
</dbReference>
<dbReference type="GO" id="GO:0050660">
    <property type="term" value="F:flavin adenine dinucleotide binding"/>
    <property type="evidence" value="ECO:0007669"/>
    <property type="project" value="InterPro"/>
</dbReference>
<dbReference type="Pfam" id="PF00732">
    <property type="entry name" value="GMC_oxred_N"/>
    <property type="match status" value="1"/>
</dbReference>
<dbReference type="AlphaFoldDB" id="A0A095T8D8"/>
<evidence type="ECO:0000313" key="9">
    <source>
        <dbReference type="EMBL" id="KGD72982.1"/>
    </source>
</evidence>
<sequence length="530" mass="58293">MATEFDADVIVVGSGACGSNLANELAVKGKSVILLEAGANVPRWKILENFRNSGRHYDRNNAYPNNPWSPTSNTPGYIENDGEFREQPGMLKLVGGTTWHWGGATWRYIPNDFKLKTLYGVGRDWPISYSDLEPFYTRAEYAIGVAGSDTEDQSGQNPGIAFPPRSKTYPVDPEEDIYSNAKLKAALLPHGHSVVHEPTVRIHRPYDGRPGCQGNNNCDQVCPIGTLYNGSVHADKAVRNGAKLITDAVVHKITKGEQGKITSVSYLTPAGEEHTLTAKYFVLAAHSFETSKLMLMNDIGNSSDMVGRNLMDHIGLSMNFLADEPMWAGRGPVQQATIMTWRDGDFRSRYSANKHSLANNNPQIDIAQRAINEGLMGKELDARILDWSSRWMSIYSFLEPLPNPANRVQPNPAWKDSLGLPGIKVNFDVDDYTKLGAQHMVEQYKQIAGLMNGQIIDLNTAFENHDHLMGTMIMGDNPKDSVVNHECRSHDHPNLFIASVGVIPAAGVVNPTLTGVALAIRSADIIAKEV</sequence>
<dbReference type="InterPro" id="IPR000172">
    <property type="entry name" value="GMC_OxRdtase_N"/>
</dbReference>
<feature type="domain" description="Glucose-methanol-choline oxidoreductase C-terminal" evidence="8">
    <location>
        <begin position="402"/>
        <end position="519"/>
    </location>
</feature>
<evidence type="ECO:0000256" key="2">
    <source>
        <dbReference type="ARBA" id="ARBA00010790"/>
    </source>
</evidence>
<gene>
    <name evidence="9" type="ORF">HA49_12285</name>
</gene>
<evidence type="ECO:0000256" key="3">
    <source>
        <dbReference type="ARBA" id="ARBA00022630"/>
    </source>
</evidence>
<dbReference type="InterPro" id="IPR007867">
    <property type="entry name" value="GMC_OxRtase_C"/>
</dbReference>
<dbReference type="Gene3D" id="3.50.50.60">
    <property type="entry name" value="FAD/NAD(P)-binding domain"/>
    <property type="match status" value="2"/>
</dbReference>
<keyword evidence="4" id="KW-0274">FAD</keyword>